<evidence type="ECO:0000256" key="3">
    <source>
        <dbReference type="ARBA" id="ARBA00022475"/>
    </source>
</evidence>
<evidence type="ECO:0000256" key="4">
    <source>
        <dbReference type="ARBA" id="ARBA00022692"/>
    </source>
</evidence>
<evidence type="ECO:0000313" key="10">
    <source>
        <dbReference type="Proteomes" id="UP000004664"/>
    </source>
</evidence>
<sequence>MEIIYFLLHLLKDPLTTLQDFLAHYEMLTYGILVAIIFVETGLIVMPLLPGDSLLFAVGLLASSTGKLDIQIIIPLLIGAALLGDNVNHYVGKHFSKFVKSREQILFFKREYITQTEAFYEKHGGKAVIMARFVPIVRTIAPFVAGAGSMKYSKYIVFCIIGATLWVSSITLTGYFLGSNEWVKHNFEKIVLGIVFVSFMPMVWQFVRVKWLKQAQSI</sequence>
<keyword evidence="4 7" id="KW-0812">Transmembrane</keyword>
<dbReference type="RefSeq" id="WP_006891750.1">
    <property type="nucleotide sequence ID" value="NZ_JH109152.1"/>
</dbReference>
<feature type="transmembrane region" description="Helical" evidence="7">
    <location>
        <begin position="155"/>
        <end position="178"/>
    </location>
</feature>
<evidence type="ECO:0000256" key="1">
    <source>
        <dbReference type="ARBA" id="ARBA00004651"/>
    </source>
</evidence>
<feature type="transmembrane region" description="Helical" evidence="7">
    <location>
        <begin position="190"/>
        <end position="207"/>
    </location>
</feature>
<evidence type="ECO:0000256" key="5">
    <source>
        <dbReference type="ARBA" id="ARBA00022989"/>
    </source>
</evidence>
<dbReference type="EMBL" id="JH109152">
    <property type="protein sequence ID" value="EGW23521.1"/>
    <property type="molecule type" value="Genomic_DNA"/>
</dbReference>
<evidence type="ECO:0000256" key="7">
    <source>
        <dbReference type="RuleBase" id="RU367016"/>
    </source>
</evidence>
<dbReference type="InterPro" id="IPR032816">
    <property type="entry name" value="VTT_dom"/>
</dbReference>
<dbReference type="Proteomes" id="UP000004664">
    <property type="component" value="Unassembled WGS sequence"/>
</dbReference>
<dbReference type="PANTHER" id="PTHR30353:SF0">
    <property type="entry name" value="TRANSMEMBRANE PROTEIN"/>
    <property type="match status" value="1"/>
</dbReference>
<evidence type="ECO:0000313" key="9">
    <source>
        <dbReference type="EMBL" id="EGW23521.1"/>
    </source>
</evidence>
<protein>
    <submittedName>
        <fullName evidence="9">SNARE associated protein</fullName>
    </submittedName>
</protein>
<dbReference type="GO" id="GO:0005886">
    <property type="term" value="C:plasma membrane"/>
    <property type="evidence" value="ECO:0007669"/>
    <property type="project" value="UniProtKB-SubCell"/>
</dbReference>
<keyword evidence="3 7" id="KW-1003">Cell membrane</keyword>
<evidence type="ECO:0000256" key="2">
    <source>
        <dbReference type="ARBA" id="ARBA00010792"/>
    </source>
</evidence>
<organism evidence="9 10">
    <name type="scientific">Methylobacter tundripaludum (strain ATCC BAA-1195 / DSM 17260 / SV96)</name>
    <dbReference type="NCBI Taxonomy" id="697282"/>
    <lineage>
        <taxon>Bacteria</taxon>
        <taxon>Pseudomonadati</taxon>
        <taxon>Pseudomonadota</taxon>
        <taxon>Gammaproteobacteria</taxon>
        <taxon>Methylococcales</taxon>
        <taxon>Methylococcaceae</taxon>
        <taxon>Methylobacter</taxon>
    </lineage>
</organism>
<dbReference type="HOGENOM" id="CLU_044208_6_1_6"/>
<keyword evidence="10" id="KW-1185">Reference proteome</keyword>
<accession>G3IQV0</accession>
<comment type="similarity">
    <text evidence="2 7">Belongs to the DedA family.</text>
</comment>
<evidence type="ECO:0000259" key="8">
    <source>
        <dbReference type="Pfam" id="PF09335"/>
    </source>
</evidence>
<dbReference type="OrthoDB" id="9813426at2"/>
<comment type="subcellular location">
    <subcellularLocation>
        <location evidence="1 7">Cell membrane</location>
        <topology evidence="1 7">Multi-pass membrane protein</topology>
    </subcellularLocation>
</comment>
<dbReference type="AlphaFoldDB" id="G3IQV0"/>
<feature type="domain" description="VTT" evidence="8">
    <location>
        <begin position="49"/>
        <end position="175"/>
    </location>
</feature>
<feature type="transmembrane region" description="Helical" evidence="7">
    <location>
        <begin position="70"/>
        <end position="91"/>
    </location>
</feature>
<dbReference type="PANTHER" id="PTHR30353">
    <property type="entry name" value="INNER MEMBRANE PROTEIN DEDA-RELATED"/>
    <property type="match status" value="1"/>
</dbReference>
<dbReference type="InterPro" id="IPR032818">
    <property type="entry name" value="DedA-like"/>
</dbReference>
<gene>
    <name evidence="9" type="ORF">Mettu_2377</name>
</gene>
<dbReference type="STRING" id="697282.Mettu_2377"/>
<dbReference type="Pfam" id="PF09335">
    <property type="entry name" value="VTT_dom"/>
    <property type="match status" value="1"/>
</dbReference>
<proteinExistence type="inferred from homology"/>
<keyword evidence="5 7" id="KW-1133">Transmembrane helix</keyword>
<feature type="transmembrane region" description="Helical" evidence="7">
    <location>
        <begin position="28"/>
        <end position="50"/>
    </location>
</feature>
<name>G3IQV0_METTV</name>
<dbReference type="eggNOG" id="COG0586">
    <property type="taxonomic scope" value="Bacteria"/>
</dbReference>
<evidence type="ECO:0000256" key="6">
    <source>
        <dbReference type="ARBA" id="ARBA00023136"/>
    </source>
</evidence>
<reference evidence="9 10" key="1">
    <citation type="submission" date="2011-06" db="EMBL/GenBank/DDBJ databases">
        <title>Genomic sequence of Methylobacter tundripaludum SV96.</title>
        <authorList>
            <consortium name="US DOE Joint Genome Institute"/>
            <person name="Lucas S."/>
            <person name="Han J."/>
            <person name="Lapidus A."/>
            <person name="Cheng J.-F."/>
            <person name="Goodwin L."/>
            <person name="Pitluck S."/>
            <person name="Held B."/>
            <person name="Detter J.C."/>
            <person name="Han C."/>
            <person name="Tapia R."/>
            <person name="Land M."/>
            <person name="Hauser L."/>
            <person name="Kyrpides N."/>
            <person name="Ivanova N."/>
            <person name="Ovchinnikova G."/>
            <person name="Pagani I."/>
            <person name="Klotz M.G."/>
            <person name="Dispirito A.A."/>
            <person name="Murrell J.C."/>
            <person name="Dunfield P."/>
            <person name="Kalyuzhnaya M.G."/>
            <person name="Svenning M."/>
            <person name="Trotsenko Y.A."/>
            <person name="Stein L.Y."/>
            <person name="Woyke T."/>
        </authorList>
    </citation>
    <scope>NUCLEOTIDE SEQUENCE [LARGE SCALE GENOMIC DNA]</scope>
    <source>
        <strain evidence="10">ATCC BAA-1195 / DSM 17260 / SV96</strain>
    </source>
</reference>
<keyword evidence="6 7" id="KW-0472">Membrane</keyword>